<evidence type="ECO:0000313" key="2">
    <source>
        <dbReference type="Proteomes" id="UP001163321"/>
    </source>
</evidence>
<protein>
    <submittedName>
        <fullName evidence="1">Uncharacterized protein</fullName>
    </submittedName>
</protein>
<sequence>MGRRHTLEELKKRGGLTLYITISNLQFVRRYEFFSLPGAIVEAADFYLMFFQEINCIFVKRVVLCGVVTK</sequence>
<keyword evidence="2" id="KW-1185">Reference proteome</keyword>
<reference evidence="1 2" key="1">
    <citation type="journal article" date="2022" name="bioRxiv">
        <title>The genome of the oomycete Peronosclerospora sorghi, a cosmopolitan pathogen of maize and sorghum, is inflated with dispersed pseudogenes.</title>
        <authorList>
            <person name="Fletcher K."/>
            <person name="Martin F."/>
            <person name="Isakeit T."/>
            <person name="Cavanaugh K."/>
            <person name="Magill C."/>
            <person name="Michelmore R."/>
        </authorList>
    </citation>
    <scope>NUCLEOTIDE SEQUENCE [LARGE SCALE GENOMIC DNA]</scope>
    <source>
        <strain evidence="1">P6</strain>
    </source>
</reference>
<dbReference type="Proteomes" id="UP001163321">
    <property type="component" value="Chromosome 7"/>
</dbReference>
<proteinExistence type="predicted"/>
<comment type="caution">
    <text evidence="1">The sequence shown here is derived from an EMBL/GenBank/DDBJ whole genome shotgun (WGS) entry which is preliminary data.</text>
</comment>
<accession>A0ACC0VRE1</accession>
<dbReference type="EMBL" id="CM047586">
    <property type="protein sequence ID" value="KAI9909054.1"/>
    <property type="molecule type" value="Genomic_DNA"/>
</dbReference>
<evidence type="ECO:0000313" key="1">
    <source>
        <dbReference type="EMBL" id="KAI9909054.1"/>
    </source>
</evidence>
<organism evidence="1 2">
    <name type="scientific">Peronosclerospora sorghi</name>
    <dbReference type="NCBI Taxonomy" id="230839"/>
    <lineage>
        <taxon>Eukaryota</taxon>
        <taxon>Sar</taxon>
        <taxon>Stramenopiles</taxon>
        <taxon>Oomycota</taxon>
        <taxon>Peronosporomycetes</taxon>
        <taxon>Peronosporales</taxon>
        <taxon>Peronosporaceae</taxon>
        <taxon>Peronosclerospora</taxon>
    </lineage>
</organism>
<gene>
    <name evidence="1" type="ORF">PsorP6_014484</name>
</gene>
<name>A0ACC0VRE1_9STRA</name>